<reference evidence="2" key="2">
    <citation type="submission" date="2020-09" db="EMBL/GenBank/DDBJ databases">
        <authorList>
            <person name="Sun Q."/>
            <person name="Ohkuma M."/>
        </authorList>
    </citation>
    <scope>NUCLEOTIDE SEQUENCE</scope>
    <source>
        <strain evidence="2">JCM 19596</strain>
    </source>
</reference>
<feature type="transmembrane region" description="Helical" evidence="1">
    <location>
        <begin position="133"/>
        <end position="157"/>
    </location>
</feature>
<accession>A0A830FH62</accession>
<evidence type="ECO:0008006" key="4">
    <source>
        <dbReference type="Google" id="ProtNLM"/>
    </source>
</evidence>
<dbReference type="InterPro" id="IPR007403">
    <property type="entry name" value="DUF456"/>
</dbReference>
<organism evidence="2 3">
    <name type="scientific">Halocalculus aciditolerans</name>
    <dbReference type="NCBI Taxonomy" id="1383812"/>
    <lineage>
        <taxon>Archaea</taxon>
        <taxon>Methanobacteriati</taxon>
        <taxon>Methanobacteriota</taxon>
        <taxon>Stenosarchaea group</taxon>
        <taxon>Halobacteria</taxon>
        <taxon>Halobacteriales</taxon>
        <taxon>Halobacteriaceae</taxon>
        <taxon>Halocalculus</taxon>
    </lineage>
</organism>
<protein>
    <recommendedName>
        <fullName evidence="4">DUF456 domain-containing protein</fullName>
    </recommendedName>
</protein>
<dbReference type="PANTHER" id="PTHR39165">
    <property type="entry name" value="IG HYPOTHETICAL 17883"/>
    <property type="match status" value="1"/>
</dbReference>
<evidence type="ECO:0000256" key="1">
    <source>
        <dbReference type="SAM" id="Phobius"/>
    </source>
</evidence>
<dbReference type="PANTHER" id="PTHR39165:SF1">
    <property type="entry name" value="DUF456 DOMAIN-CONTAINING PROTEIN"/>
    <property type="match status" value="1"/>
</dbReference>
<comment type="caution">
    <text evidence="2">The sequence shown here is derived from an EMBL/GenBank/DDBJ whole genome shotgun (WGS) entry which is preliminary data.</text>
</comment>
<gene>
    <name evidence="2" type="ORF">GCM10009039_11250</name>
</gene>
<dbReference type="Proteomes" id="UP000607197">
    <property type="component" value="Unassembled WGS sequence"/>
</dbReference>
<feature type="transmembrane region" description="Helical" evidence="1">
    <location>
        <begin position="50"/>
        <end position="72"/>
    </location>
</feature>
<reference evidence="2" key="1">
    <citation type="journal article" date="2014" name="Int. J. Syst. Evol. Microbiol.">
        <title>Complete genome sequence of Corynebacterium casei LMG S-19264T (=DSM 44701T), isolated from a smear-ripened cheese.</title>
        <authorList>
            <consortium name="US DOE Joint Genome Institute (JGI-PGF)"/>
            <person name="Walter F."/>
            <person name="Albersmeier A."/>
            <person name="Kalinowski J."/>
            <person name="Ruckert C."/>
        </authorList>
    </citation>
    <scope>NUCLEOTIDE SEQUENCE</scope>
    <source>
        <strain evidence="2">JCM 19596</strain>
    </source>
</reference>
<dbReference type="EMBL" id="BMPG01000001">
    <property type="protein sequence ID" value="GGL54899.1"/>
    <property type="molecule type" value="Genomic_DNA"/>
</dbReference>
<keyword evidence="1" id="KW-0472">Membrane</keyword>
<dbReference type="RefSeq" id="WP_188976693.1">
    <property type="nucleotide sequence ID" value="NZ_BMPG01000001.1"/>
</dbReference>
<evidence type="ECO:0000313" key="2">
    <source>
        <dbReference type="EMBL" id="GGL54899.1"/>
    </source>
</evidence>
<evidence type="ECO:0000313" key="3">
    <source>
        <dbReference type="Proteomes" id="UP000607197"/>
    </source>
</evidence>
<sequence length="158" mass="15416">MDLLAVVAVLFILAGMVASVLPLAPAGLVALTGVGFYWIATGFSKPGPLVLVVLVVLGVAAVVAETLSAGVFSKGGGASTRAALVGMGAGLVLFFFVGPLGVVIGVAAAVFAAEFHETRDAEGSVSAGVAAGVGVVAAAAIELALTGLMFLVFVLFAV</sequence>
<keyword evidence="1" id="KW-0812">Transmembrane</keyword>
<keyword evidence="3" id="KW-1185">Reference proteome</keyword>
<dbReference type="AlphaFoldDB" id="A0A830FH62"/>
<proteinExistence type="predicted"/>
<keyword evidence="1" id="KW-1133">Transmembrane helix</keyword>
<dbReference type="Pfam" id="PF04306">
    <property type="entry name" value="DUF456"/>
    <property type="match status" value="1"/>
</dbReference>
<feature type="transmembrane region" description="Helical" evidence="1">
    <location>
        <begin position="84"/>
        <end position="113"/>
    </location>
</feature>
<name>A0A830FH62_9EURY</name>